<feature type="compositionally biased region" description="Low complexity" evidence="1">
    <location>
        <begin position="1"/>
        <end position="17"/>
    </location>
</feature>
<proteinExistence type="predicted"/>
<feature type="domain" description="J" evidence="2">
    <location>
        <begin position="54"/>
        <end position="124"/>
    </location>
</feature>
<evidence type="ECO:0000313" key="7">
    <source>
        <dbReference type="Proteomes" id="UP000663829"/>
    </source>
</evidence>
<feature type="region of interest" description="Disordered" evidence="1">
    <location>
        <begin position="368"/>
        <end position="432"/>
    </location>
</feature>
<feature type="region of interest" description="Disordered" evidence="1">
    <location>
        <begin position="180"/>
        <end position="200"/>
    </location>
</feature>
<dbReference type="Proteomes" id="UP000681722">
    <property type="component" value="Unassembled WGS sequence"/>
</dbReference>
<dbReference type="InterPro" id="IPR036869">
    <property type="entry name" value="J_dom_sf"/>
</dbReference>
<dbReference type="PRINTS" id="PR00625">
    <property type="entry name" value="JDOMAIN"/>
</dbReference>
<dbReference type="Gene3D" id="1.10.287.110">
    <property type="entry name" value="DnaJ domain"/>
    <property type="match status" value="1"/>
</dbReference>
<evidence type="ECO:0000313" key="5">
    <source>
        <dbReference type="EMBL" id="CAF3592977.1"/>
    </source>
</evidence>
<dbReference type="Proteomes" id="UP000663829">
    <property type="component" value="Unassembled WGS sequence"/>
</dbReference>
<evidence type="ECO:0000259" key="2">
    <source>
        <dbReference type="PROSITE" id="PS50076"/>
    </source>
</evidence>
<comment type="caution">
    <text evidence="3">The sequence shown here is derived from an EMBL/GenBank/DDBJ whole genome shotgun (WGS) entry which is preliminary data.</text>
</comment>
<dbReference type="EMBL" id="CAJNOQ010000493">
    <property type="protein sequence ID" value="CAF0807449.1"/>
    <property type="molecule type" value="Genomic_DNA"/>
</dbReference>
<dbReference type="OrthoDB" id="376357at2759"/>
<feature type="compositionally biased region" description="Low complexity" evidence="1">
    <location>
        <begin position="26"/>
        <end position="43"/>
    </location>
</feature>
<dbReference type="EMBL" id="CAJOBA010001443">
    <property type="protein sequence ID" value="CAF3596168.1"/>
    <property type="molecule type" value="Genomic_DNA"/>
</dbReference>
<dbReference type="SUPFAM" id="SSF46565">
    <property type="entry name" value="Chaperone J-domain"/>
    <property type="match status" value="1"/>
</dbReference>
<dbReference type="EMBL" id="CAJOBC010000493">
    <property type="protein sequence ID" value="CAF3592977.1"/>
    <property type="molecule type" value="Genomic_DNA"/>
</dbReference>
<dbReference type="Proteomes" id="UP000677228">
    <property type="component" value="Unassembled WGS sequence"/>
</dbReference>
<dbReference type="EMBL" id="CAJNOK010001444">
    <property type="protein sequence ID" value="CAF0812315.1"/>
    <property type="molecule type" value="Genomic_DNA"/>
</dbReference>
<dbReference type="InterPro" id="IPR026894">
    <property type="entry name" value="DnaJ_X"/>
</dbReference>
<dbReference type="InterPro" id="IPR001623">
    <property type="entry name" value="DnaJ_domain"/>
</dbReference>
<gene>
    <name evidence="3" type="ORF">GPM918_LOCUS3851</name>
    <name evidence="4" type="ORF">OVA965_LOCUS5213</name>
    <name evidence="5" type="ORF">SRO942_LOCUS3851</name>
    <name evidence="6" type="ORF">TMI583_LOCUS5208</name>
</gene>
<evidence type="ECO:0000313" key="6">
    <source>
        <dbReference type="EMBL" id="CAF3596168.1"/>
    </source>
</evidence>
<dbReference type="CDD" id="cd06257">
    <property type="entry name" value="DnaJ"/>
    <property type="match status" value="1"/>
</dbReference>
<sequence length="498" mass="56095">MSSTASNNNYSSSTQDSNDNKKKSNNSDNNKKSFSSKFLSNAKTGSDEQPIDKTFYNVLNVTPTASAAEIKKAYYSLSLQYHPDRTSHLNEIVRREYAEKFKLISQAYTILSDPEKRLIYNKYGLDERSSGVNAPMRMEDFDAEQFFQLMFGGEQFIKIIGDFELAKSFQHAISEILAAENQDPSTETKEQKEEKQRKRQEYFDERMAARQERIKTLSTNLIYKLSIYTEAFPYKNDLKHSDELAAQAFSNFVQLIQLDIPNLVQAPYGENLLHCIGYIYSSKATQFLAKMDSQEGHIGKRVVAVSKGIKATWKERVHVIKETVKTVKCAVEWTQSMGKLAQAAEDEANEKEALNADKQTPFQHHSGHLEYEGYIPPSQPENSSTSGSAETATASSQQQHATTSAGATNSKLKVSQSKHSSVRANTPLTPEEKLKLESDTAAKSMEALWRATKLEIESIERDVCENVLGDPSVTREVRRRRCDALAKMGELWEAAAEH</sequence>
<dbReference type="PANTHER" id="PTHR44924:SF1">
    <property type="entry name" value="DNAJ SUBFAMILY A MEMBER 2"/>
    <property type="match status" value="1"/>
</dbReference>
<reference evidence="3" key="1">
    <citation type="submission" date="2021-02" db="EMBL/GenBank/DDBJ databases">
        <authorList>
            <person name="Nowell W R."/>
        </authorList>
    </citation>
    <scope>NUCLEOTIDE SEQUENCE</scope>
</reference>
<dbReference type="PANTHER" id="PTHR44924">
    <property type="entry name" value="DNAJ SUBFAMILY A MEMBER 2"/>
    <property type="match status" value="1"/>
</dbReference>
<feature type="region of interest" description="Disordered" evidence="1">
    <location>
        <begin position="1"/>
        <end position="46"/>
    </location>
</feature>
<feature type="compositionally biased region" description="Low complexity" evidence="1">
    <location>
        <begin position="383"/>
        <end position="408"/>
    </location>
</feature>
<keyword evidence="7" id="KW-1185">Reference proteome</keyword>
<dbReference type="PROSITE" id="PS50076">
    <property type="entry name" value="DNAJ_2"/>
    <property type="match status" value="1"/>
</dbReference>
<dbReference type="SMART" id="SM00271">
    <property type="entry name" value="DnaJ"/>
    <property type="match status" value="1"/>
</dbReference>
<evidence type="ECO:0000313" key="4">
    <source>
        <dbReference type="EMBL" id="CAF0812315.1"/>
    </source>
</evidence>
<name>A0A813TDA7_9BILA</name>
<dbReference type="Pfam" id="PF00226">
    <property type="entry name" value="DnaJ"/>
    <property type="match status" value="1"/>
</dbReference>
<evidence type="ECO:0000256" key="1">
    <source>
        <dbReference type="SAM" id="MobiDB-lite"/>
    </source>
</evidence>
<feature type="compositionally biased region" description="Polar residues" evidence="1">
    <location>
        <begin position="409"/>
        <end position="428"/>
    </location>
</feature>
<accession>A0A813TDA7</accession>
<protein>
    <recommendedName>
        <fullName evidence="2">J domain-containing protein</fullName>
    </recommendedName>
</protein>
<feature type="compositionally biased region" description="Basic and acidic residues" evidence="1">
    <location>
        <begin position="186"/>
        <end position="200"/>
    </location>
</feature>
<evidence type="ECO:0000313" key="3">
    <source>
        <dbReference type="EMBL" id="CAF0807449.1"/>
    </source>
</evidence>
<organism evidence="3 7">
    <name type="scientific">Didymodactylos carnosus</name>
    <dbReference type="NCBI Taxonomy" id="1234261"/>
    <lineage>
        <taxon>Eukaryota</taxon>
        <taxon>Metazoa</taxon>
        <taxon>Spiralia</taxon>
        <taxon>Gnathifera</taxon>
        <taxon>Rotifera</taxon>
        <taxon>Eurotatoria</taxon>
        <taxon>Bdelloidea</taxon>
        <taxon>Philodinida</taxon>
        <taxon>Philodinidae</taxon>
        <taxon>Didymodactylos</taxon>
    </lineage>
</organism>
<dbReference type="AlphaFoldDB" id="A0A813TDA7"/>
<dbReference type="Pfam" id="PF14308">
    <property type="entry name" value="DnaJ-X"/>
    <property type="match status" value="2"/>
</dbReference>
<dbReference type="Proteomes" id="UP000682733">
    <property type="component" value="Unassembled WGS sequence"/>
</dbReference>